<evidence type="ECO:0000313" key="3">
    <source>
        <dbReference type="Proteomes" id="UP001276150"/>
    </source>
</evidence>
<organism evidence="2 3">
    <name type="scientific">Deinococcus arenicola</name>
    <dbReference type="NCBI Taxonomy" id="2994950"/>
    <lineage>
        <taxon>Bacteria</taxon>
        <taxon>Thermotogati</taxon>
        <taxon>Deinococcota</taxon>
        <taxon>Deinococci</taxon>
        <taxon>Deinococcales</taxon>
        <taxon>Deinococcaceae</taxon>
        <taxon>Deinococcus</taxon>
    </lineage>
</organism>
<reference evidence="2 3" key="1">
    <citation type="submission" date="2022-11" db="EMBL/GenBank/DDBJ databases">
        <title>Deinococcus ZS9-10, Low Temperature and Draught-tolerating, UV-resistant Bacteria from Continental Antarctica.</title>
        <authorList>
            <person name="Cheng L."/>
        </authorList>
    </citation>
    <scope>NUCLEOTIDE SEQUENCE [LARGE SCALE GENOMIC DNA]</scope>
    <source>
        <strain evidence="2 3">ZS9-10</strain>
    </source>
</reference>
<accession>A0ABU4DPG9</accession>
<evidence type="ECO:0000313" key="2">
    <source>
        <dbReference type="EMBL" id="MDV6374327.1"/>
    </source>
</evidence>
<evidence type="ECO:0000259" key="1">
    <source>
        <dbReference type="Pfam" id="PF22790"/>
    </source>
</evidence>
<dbReference type="RefSeq" id="WP_317639645.1">
    <property type="nucleotide sequence ID" value="NZ_JAPMIV010000009.1"/>
</dbReference>
<protein>
    <submittedName>
        <fullName evidence="2">Sectered polysaccharide deacetylase</fullName>
    </submittedName>
</protein>
<dbReference type="Proteomes" id="UP001276150">
    <property type="component" value="Unassembled WGS sequence"/>
</dbReference>
<keyword evidence="3" id="KW-1185">Reference proteome</keyword>
<dbReference type="EMBL" id="JAPMIV010000009">
    <property type="protein sequence ID" value="MDV6374327.1"/>
    <property type="molecule type" value="Genomic_DNA"/>
</dbReference>
<gene>
    <name evidence="2" type="ORF">ORD21_06965</name>
</gene>
<dbReference type="InterPro" id="IPR054467">
    <property type="entry name" value="YkoP-like_dom"/>
</dbReference>
<comment type="caution">
    <text evidence="2">The sequence shown here is derived from an EMBL/GenBank/DDBJ whole genome shotgun (WGS) entry which is preliminary data.</text>
</comment>
<proteinExistence type="predicted"/>
<sequence>MSVWFSRLLPAQLRAGAYGTWAGGDPGAPEVGVAVPVQNGAELEAVLGVLKEAGANITLLVPTAVARLRPDALYAATQAGHEIAGTDQPGQLSTLEVAASQPIQGWDTGGLDRTNLRLLASQGVHPLPFPLAAPQPGQTVRLLPAELALKLPEMRALGYRPVPVRGIPGLRQAGPRDLLLHVYVNTVEANFAREHGVIDLAVRADAVMRVAPLDHAPQPLPLPRGTPTAELHLHSPRLVGLAGRSGLGAYRAYLRGLKDVAAALQTRPELQDAQAVFAVTLFHGPLEKAGFALLPLPRARTFTYGLGFRVLRLVYGTARPPSDGKPHMAWMAREEFLAKYG</sequence>
<feature type="domain" description="YkoP-like" evidence="1">
    <location>
        <begin position="225"/>
        <end position="340"/>
    </location>
</feature>
<name>A0ABU4DPG9_9DEIO</name>
<dbReference type="Pfam" id="PF22790">
    <property type="entry name" value="YkoP"/>
    <property type="match status" value="1"/>
</dbReference>